<dbReference type="Proteomes" id="UP000177169">
    <property type="component" value="Unassembled WGS sequence"/>
</dbReference>
<accession>A0A1F7YZW1</accession>
<dbReference type="PANTHER" id="PTHR22916">
    <property type="entry name" value="GLYCOSYLTRANSFERASE"/>
    <property type="match status" value="1"/>
</dbReference>
<sequence>MANPIISVAIPTFNSETTLSKTLDSIKKQYYPKNKVEVLVIDGGSTDKTLKIAHKYGTKIIPNPKTELIFAKHIGFLKAKGKYLINLDSDEVIQSPNSFSKRLSAFKSINNIKGLMPTGYKTPPDYSKINEYINDFGDPFSYFMYGLSQNENLYISMLKTGRKVVSENDDFVVLRFGKDKPLPIIELMAGSGMIDLEYFRTNFPQLINNPSQVAFYFYYMNQKNKLLAITKNDYIIHYSSGTIKKYLKKISSRVKNNVFGTTMGKGGFTGREEFQPPEAHFKKYFFIPYSLSLILPFIDTVKLLISRKRIIYILHIPLCIYTSALILYYLLLKKINIKPDIGTYGN</sequence>
<feature type="transmembrane region" description="Helical" evidence="1">
    <location>
        <begin position="312"/>
        <end position="331"/>
    </location>
</feature>
<name>A0A1F7YZW1_9BACT</name>
<gene>
    <name evidence="3" type="ORF">A3D01_04955</name>
</gene>
<dbReference type="EMBL" id="MGGR01000027">
    <property type="protein sequence ID" value="OGM32896.1"/>
    <property type="molecule type" value="Genomic_DNA"/>
</dbReference>
<dbReference type="STRING" id="1802505.A3D01_04955"/>
<comment type="caution">
    <text evidence="3">The sequence shown here is derived from an EMBL/GenBank/DDBJ whole genome shotgun (WGS) entry which is preliminary data.</text>
</comment>
<dbReference type="SUPFAM" id="SSF53448">
    <property type="entry name" value="Nucleotide-diphospho-sugar transferases"/>
    <property type="match status" value="1"/>
</dbReference>
<dbReference type="AlphaFoldDB" id="A0A1F7YZW1"/>
<dbReference type="Pfam" id="PF00535">
    <property type="entry name" value="Glycos_transf_2"/>
    <property type="match status" value="1"/>
</dbReference>
<protein>
    <recommendedName>
        <fullName evidence="2">Glycosyltransferase 2-like domain-containing protein</fullName>
    </recommendedName>
</protein>
<organism evidence="3 4">
    <name type="scientific">Candidatus Woesebacteria bacterium RIFCSPHIGHO2_02_FULL_39_13</name>
    <dbReference type="NCBI Taxonomy" id="1802505"/>
    <lineage>
        <taxon>Bacteria</taxon>
        <taxon>Candidatus Woeseibacteriota</taxon>
    </lineage>
</organism>
<dbReference type="InterPro" id="IPR029044">
    <property type="entry name" value="Nucleotide-diphossugar_trans"/>
</dbReference>
<evidence type="ECO:0000313" key="3">
    <source>
        <dbReference type="EMBL" id="OGM32896.1"/>
    </source>
</evidence>
<evidence type="ECO:0000313" key="4">
    <source>
        <dbReference type="Proteomes" id="UP000177169"/>
    </source>
</evidence>
<keyword evidence="1" id="KW-0812">Transmembrane</keyword>
<dbReference type="Gene3D" id="3.90.550.10">
    <property type="entry name" value="Spore Coat Polysaccharide Biosynthesis Protein SpsA, Chain A"/>
    <property type="match status" value="1"/>
</dbReference>
<evidence type="ECO:0000259" key="2">
    <source>
        <dbReference type="Pfam" id="PF00535"/>
    </source>
</evidence>
<feature type="domain" description="Glycosyltransferase 2-like" evidence="2">
    <location>
        <begin position="7"/>
        <end position="108"/>
    </location>
</feature>
<dbReference type="InterPro" id="IPR001173">
    <property type="entry name" value="Glyco_trans_2-like"/>
</dbReference>
<reference evidence="3 4" key="1">
    <citation type="journal article" date="2016" name="Nat. Commun.">
        <title>Thousands of microbial genomes shed light on interconnected biogeochemical processes in an aquifer system.</title>
        <authorList>
            <person name="Anantharaman K."/>
            <person name="Brown C.T."/>
            <person name="Hug L.A."/>
            <person name="Sharon I."/>
            <person name="Castelle C.J."/>
            <person name="Probst A.J."/>
            <person name="Thomas B.C."/>
            <person name="Singh A."/>
            <person name="Wilkins M.J."/>
            <person name="Karaoz U."/>
            <person name="Brodie E.L."/>
            <person name="Williams K.H."/>
            <person name="Hubbard S.S."/>
            <person name="Banfield J.F."/>
        </authorList>
    </citation>
    <scope>NUCLEOTIDE SEQUENCE [LARGE SCALE GENOMIC DNA]</scope>
</reference>
<evidence type="ECO:0000256" key="1">
    <source>
        <dbReference type="SAM" id="Phobius"/>
    </source>
</evidence>
<proteinExistence type="predicted"/>
<keyword evidence="1" id="KW-1133">Transmembrane helix</keyword>
<dbReference type="PANTHER" id="PTHR22916:SF64">
    <property type="entry name" value="TRANSFERASE, PUTATIVE-RELATED"/>
    <property type="match status" value="1"/>
</dbReference>
<keyword evidence="1" id="KW-0472">Membrane</keyword>